<name>A0A3B1DKX3_9ZZZZ</name>
<protein>
    <recommendedName>
        <fullName evidence="2">Tetratricopeptide repeat protein</fullName>
    </recommendedName>
</protein>
<dbReference type="SUPFAM" id="SSF48452">
    <property type="entry name" value="TPR-like"/>
    <property type="match status" value="1"/>
</dbReference>
<dbReference type="EMBL" id="UOGD01000444">
    <property type="protein sequence ID" value="VAX29307.1"/>
    <property type="molecule type" value="Genomic_DNA"/>
</dbReference>
<dbReference type="InterPro" id="IPR011990">
    <property type="entry name" value="TPR-like_helical_dom_sf"/>
</dbReference>
<organism evidence="1">
    <name type="scientific">hydrothermal vent metagenome</name>
    <dbReference type="NCBI Taxonomy" id="652676"/>
    <lineage>
        <taxon>unclassified sequences</taxon>
        <taxon>metagenomes</taxon>
        <taxon>ecological metagenomes</taxon>
    </lineage>
</organism>
<accession>A0A3B1DKX3</accession>
<evidence type="ECO:0000313" key="1">
    <source>
        <dbReference type="EMBL" id="VAX29307.1"/>
    </source>
</evidence>
<gene>
    <name evidence="1" type="ORF">MNBD_IGNAVI01-772</name>
</gene>
<reference evidence="1" key="1">
    <citation type="submission" date="2018-06" db="EMBL/GenBank/DDBJ databases">
        <authorList>
            <person name="Zhirakovskaya E."/>
        </authorList>
    </citation>
    <scope>NUCLEOTIDE SEQUENCE</scope>
</reference>
<dbReference type="AlphaFoldDB" id="A0A3B1DKX3"/>
<evidence type="ECO:0008006" key="2">
    <source>
        <dbReference type="Google" id="ProtNLM"/>
    </source>
</evidence>
<dbReference type="Gene3D" id="1.25.40.10">
    <property type="entry name" value="Tetratricopeptide repeat domain"/>
    <property type="match status" value="1"/>
</dbReference>
<sequence>MNKILVVFLLTAASVFPKNFLDYTVMDKKINDLTYNEEYDAALDLCDSLIASDELNPKYYFYYFGADALKLHAQINHSPLNDRDSVKEALVEISISKIEQAIDMLEDIEETPTNRFYLAGLYGYFSRYAGLNGSWWGAYRNGMRSVDMFEEIIEEYPDCYDAYLYPGVFQYYADRLSGFTGLIASILGVSGDRREGLREIQLAYKKGIVIYPQAALMMLEIYAYMEGDGYTSLQYFESFLNKYPKNHRIRNWYVNTMLNLGLAKKASKIFESKYAESLDDFVKAKYYFLINDIPASIEFARSAFEKDPPTWRGIIEYTKYLYVYDNWLIGNDDEVDKRKSQLNNHYKKKFSSDSTYADESKYIYKLRSLAAVDNSEAFNQLVENAPDFRGKEFKDEFYLVQGIYLFQQRKFAQAEPFFWKLRSSSNYRDKINSLGYLLDIYLVTDTTEEKVEQLIDDIEESDYQRLIFRSADLEKKYNL</sequence>
<proteinExistence type="predicted"/>